<dbReference type="EMBL" id="BK015001">
    <property type="protein sequence ID" value="DAD86531.1"/>
    <property type="molecule type" value="Genomic_DNA"/>
</dbReference>
<reference evidence="2" key="1">
    <citation type="journal article" date="2021" name="Proc. Natl. Acad. Sci. U.S.A.">
        <title>A Catalog of Tens of Thousands of Viruses from Human Metagenomes Reveals Hidden Associations with Chronic Diseases.</title>
        <authorList>
            <person name="Tisza M.J."/>
            <person name="Buck C.B."/>
        </authorList>
    </citation>
    <scope>NUCLEOTIDE SEQUENCE</scope>
    <source>
        <strain evidence="2">Ctu1h4</strain>
    </source>
</reference>
<name>A0A8S5MXA4_9CAUD</name>
<accession>A0A8S5MXA4</accession>
<evidence type="ECO:0000256" key="1">
    <source>
        <dbReference type="SAM" id="MobiDB-lite"/>
    </source>
</evidence>
<feature type="region of interest" description="Disordered" evidence="1">
    <location>
        <begin position="57"/>
        <end position="83"/>
    </location>
</feature>
<organism evidence="2">
    <name type="scientific">Siphoviridae sp. ctu1h4</name>
    <dbReference type="NCBI Taxonomy" id="2826499"/>
    <lineage>
        <taxon>Viruses</taxon>
        <taxon>Duplodnaviria</taxon>
        <taxon>Heunggongvirae</taxon>
        <taxon>Uroviricota</taxon>
        <taxon>Caudoviricetes</taxon>
    </lineage>
</organism>
<protein>
    <submittedName>
        <fullName evidence="2">Uncharacterized protein</fullName>
    </submittedName>
</protein>
<sequence>MLNFHALEVNRTTGTVLLDGLPITTIGEIQPHLSEIDGFLSVTVTLPLSSITVKNPSGSVRVDAPEASDRSPPLGRFSPTCRR</sequence>
<proteinExistence type="predicted"/>
<evidence type="ECO:0000313" key="2">
    <source>
        <dbReference type="EMBL" id="DAD86531.1"/>
    </source>
</evidence>